<dbReference type="InterPro" id="IPR023610">
    <property type="entry name" value="PInositol-4/5-P-5/4-kinase"/>
</dbReference>
<feature type="compositionally biased region" description="Polar residues" evidence="2">
    <location>
        <begin position="55"/>
        <end position="65"/>
    </location>
</feature>
<keyword evidence="3" id="KW-0472">Membrane</keyword>
<feature type="compositionally biased region" description="Polar residues" evidence="2">
    <location>
        <begin position="821"/>
        <end position="833"/>
    </location>
</feature>
<evidence type="ECO:0000256" key="3">
    <source>
        <dbReference type="SAM" id="Phobius"/>
    </source>
</evidence>
<feature type="transmembrane region" description="Helical" evidence="3">
    <location>
        <begin position="332"/>
        <end position="353"/>
    </location>
</feature>
<feature type="transmembrane region" description="Helical" evidence="3">
    <location>
        <begin position="137"/>
        <end position="160"/>
    </location>
</feature>
<feature type="transmembrane region" description="Helical" evidence="3">
    <location>
        <begin position="172"/>
        <end position="191"/>
    </location>
</feature>
<dbReference type="CDD" id="cd00139">
    <property type="entry name" value="PIPKc"/>
    <property type="match status" value="1"/>
</dbReference>
<reference evidence="5" key="1">
    <citation type="submission" date="2019-03" db="EMBL/GenBank/DDBJ databases">
        <title>Long read genome sequence of the mycoparasitic Pythium oligandrum ATCC 38472 isolated from sugarbeet rhizosphere.</title>
        <authorList>
            <person name="Gaulin E."/>
        </authorList>
    </citation>
    <scope>NUCLEOTIDE SEQUENCE</scope>
    <source>
        <strain evidence="5">ATCC 38472_TT</strain>
    </source>
</reference>
<dbReference type="Gene3D" id="3.30.800.10">
    <property type="entry name" value="Phosphatidylinositol Phosphate Kinase II Beta"/>
    <property type="match status" value="1"/>
</dbReference>
<evidence type="ECO:0000256" key="1">
    <source>
        <dbReference type="PROSITE-ProRule" id="PRU00781"/>
    </source>
</evidence>
<dbReference type="GO" id="GO:0005524">
    <property type="term" value="F:ATP binding"/>
    <property type="evidence" value="ECO:0007669"/>
    <property type="project" value="UniProtKB-UniRule"/>
</dbReference>
<keyword evidence="1" id="KW-0067">ATP-binding</keyword>
<keyword evidence="3" id="KW-1133">Transmembrane helix</keyword>
<dbReference type="InterPro" id="IPR027484">
    <property type="entry name" value="PInositol-4-P-5-kinase_N"/>
</dbReference>
<proteinExistence type="predicted"/>
<dbReference type="AlphaFoldDB" id="A0A8K1FAT1"/>
<keyword evidence="1" id="KW-0418">Kinase</keyword>
<feature type="transmembrane region" description="Helical" evidence="3">
    <location>
        <begin position="374"/>
        <end position="394"/>
    </location>
</feature>
<evidence type="ECO:0000313" key="6">
    <source>
        <dbReference type="Proteomes" id="UP000794436"/>
    </source>
</evidence>
<dbReference type="InterPro" id="IPR027483">
    <property type="entry name" value="PInositol-4-P-4/5-kinase_C_sf"/>
</dbReference>
<dbReference type="Proteomes" id="UP000794436">
    <property type="component" value="Unassembled WGS sequence"/>
</dbReference>
<feature type="compositionally biased region" description="Low complexity" evidence="2">
    <location>
        <begin position="35"/>
        <end position="48"/>
    </location>
</feature>
<keyword evidence="6" id="KW-1185">Reference proteome</keyword>
<accession>A0A8K1FAT1</accession>
<feature type="domain" description="PIPK" evidence="4">
    <location>
        <begin position="527"/>
        <end position="954"/>
    </location>
</feature>
<dbReference type="GO" id="GO:0016308">
    <property type="term" value="F:1-phosphatidylinositol-4-phosphate 5-kinase activity"/>
    <property type="evidence" value="ECO:0007669"/>
    <property type="project" value="TreeGrafter"/>
</dbReference>
<dbReference type="OrthoDB" id="2129491at2759"/>
<dbReference type="PANTHER" id="PTHR23086">
    <property type="entry name" value="PHOSPHATIDYLINOSITOL-4-PHOSPHATE 5-KINASE"/>
    <property type="match status" value="1"/>
</dbReference>
<evidence type="ECO:0000313" key="5">
    <source>
        <dbReference type="EMBL" id="TMW55381.1"/>
    </source>
</evidence>
<keyword evidence="1" id="KW-0547">Nucleotide-binding</keyword>
<organism evidence="5 6">
    <name type="scientific">Pythium oligandrum</name>
    <name type="common">Mycoparasitic fungus</name>
    <dbReference type="NCBI Taxonomy" id="41045"/>
    <lineage>
        <taxon>Eukaryota</taxon>
        <taxon>Sar</taxon>
        <taxon>Stramenopiles</taxon>
        <taxon>Oomycota</taxon>
        <taxon>Peronosporomycetes</taxon>
        <taxon>Pythiales</taxon>
        <taxon>Pythiaceae</taxon>
        <taxon>Pythium</taxon>
    </lineage>
</organism>
<name>A0A8K1FAT1_PYTOL</name>
<keyword evidence="1" id="KW-0808">Transferase</keyword>
<dbReference type="PANTHER" id="PTHR23086:SF8">
    <property type="entry name" value="PHOSPHATIDYLINOSITOL 5-PHOSPHATE 4-KINASE, ISOFORM A"/>
    <property type="match status" value="1"/>
</dbReference>
<evidence type="ECO:0000259" key="4">
    <source>
        <dbReference type="PROSITE" id="PS51455"/>
    </source>
</evidence>
<dbReference type="SMART" id="SM00330">
    <property type="entry name" value="PIPKc"/>
    <property type="match status" value="1"/>
</dbReference>
<feature type="region of interest" description="Disordered" evidence="2">
    <location>
        <begin position="491"/>
        <end position="516"/>
    </location>
</feature>
<keyword evidence="3" id="KW-0812">Transmembrane</keyword>
<feature type="region of interest" description="Disordered" evidence="2">
    <location>
        <begin position="1"/>
        <end position="78"/>
    </location>
</feature>
<dbReference type="Gene3D" id="1.20.1070.10">
    <property type="entry name" value="Rhodopsin 7-helix transmembrane proteins"/>
    <property type="match status" value="1"/>
</dbReference>
<dbReference type="EMBL" id="SPLM01000148">
    <property type="protein sequence ID" value="TMW55381.1"/>
    <property type="molecule type" value="Genomic_DNA"/>
</dbReference>
<feature type="region of interest" description="Disordered" evidence="2">
    <location>
        <begin position="983"/>
        <end position="1032"/>
    </location>
</feature>
<evidence type="ECO:0000256" key="2">
    <source>
        <dbReference type="SAM" id="MobiDB-lite"/>
    </source>
</evidence>
<dbReference type="Pfam" id="PF01504">
    <property type="entry name" value="PIP5K"/>
    <property type="match status" value="1"/>
</dbReference>
<protein>
    <recommendedName>
        <fullName evidence="4">PIPK domain-containing protein</fullName>
    </recommendedName>
</protein>
<comment type="caution">
    <text evidence="5">The sequence shown here is derived from an EMBL/GenBank/DDBJ whole genome shotgun (WGS) entry which is preliminary data.</text>
</comment>
<dbReference type="GO" id="GO:0005886">
    <property type="term" value="C:plasma membrane"/>
    <property type="evidence" value="ECO:0007669"/>
    <property type="project" value="TreeGrafter"/>
</dbReference>
<gene>
    <name evidence="5" type="ORF">Poli38472_013272</name>
</gene>
<sequence>MMEPSIAATVSPPAPGLSAPDAASPPIRVTRQFHSSTSSGEISTTSSRGTRRSRPLSNNSSTQSGDTRRSSIFGRLPSSLGGNVPLRDTIFGKNRADPLEVSTREEFKLTIIDERGAMEQPIADLIRPRVACGSWSVAAQAVFAIGFLMVVSTFIATMVFTELDGYDLDPGLVFGAFQTFILCMIVFVTYVGVQSFQAHPNPIIFYKCCVDILLSMRFLLDPILKNMGIYIPGDQESCAFLSGVTQFLYLASDSWYFALIIDLYQSFVNPFTSVKHDRVKYFIAVFCFSAFSGVIMSSIESFHGFADGNYCWTRRGESKKRDLWKPNIPSWLLFYDWMIVYYIAGIAVLVFGIKRLRSGLKVTLETRRDMLRNGAVSIMSFTAYWTFAFTWYAVSFSRRKYYEDGGRMTPSKVFRTYTYTLAGRGAVDFFVWFMINSPSLIRDNWLKFTPESADKKFSAQLNTALQRELIFYTIECMTKAVQLADEDHVRQRERSPTQEMVLGTGSDTSQDFVRPSDSAPVIKSDHTLSMIERRTDGNVSVVTISDTDENEAASRRSSHRQSFLSNLGFSHRTAVDSPTSSATSKQDIKFTPYKSEAFAELRSACGIKTEDFLKSFEASTKPSISEGASGAFMFFSGDKKYIVKSMAEAECRFLCEIADQYVDYLITSPWSLITKFYGCFRITLYEKKFYFVVMENLFAAMEDGVQIHHRYDIKGSWVNRSYKRPRRGAKVKCRHCSMQFKYGAKKALLQCPNVVGLHEPNVVLKDNDLRTRMRIGGRAGKELFEYLREDSLFLCSLGIMDYSLLLGATDIEFMVDQTNSRRNTVTSPSNASHSGHDLSNGGRGDRSLSDDESVNSSNRATALFSVRSAAHGSNADVNGIVEPPPTRSVRKSERVFGPGFYHIGIIDILQQWNTQKKLERFWKVRFQQCDPQGLSAIDPVRYQKRFEAKMLEIIAIPKEFQRELRAGLSTRFQSQRSTGFIMRPSIPEEALPSTNRSRQDDPALVSSASTSTEDDDTQLDMEQSSKNPVPILMDRRYLPTTSSVELTRSLSSLV</sequence>
<feature type="transmembrane region" description="Helical" evidence="3">
    <location>
        <begin position="281"/>
        <end position="299"/>
    </location>
</feature>
<dbReference type="SUPFAM" id="SSF56104">
    <property type="entry name" value="SAICAR synthase-like"/>
    <property type="match status" value="1"/>
</dbReference>
<dbReference type="InterPro" id="IPR002498">
    <property type="entry name" value="PInositol-4-P-4/5-kinase_core"/>
</dbReference>
<feature type="region of interest" description="Disordered" evidence="2">
    <location>
        <begin position="821"/>
        <end position="853"/>
    </location>
</feature>
<dbReference type="PROSITE" id="PS51455">
    <property type="entry name" value="PIPK"/>
    <property type="match status" value="1"/>
</dbReference>
<dbReference type="Gene3D" id="3.30.810.10">
    <property type="entry name" value="2-Layer Sandwich"/>
    <property type="match status" value="1"/>
</dbReference>
<dbReference type="GO" id="GO:0046854">
    <property type="term" value="P:phosphatidylinositol phosphate biosynthetic process"/>
    <property type="evidence" value="ECO:0007669"/>
    <property type="project" value="TreeGrafter"/>
</dbReference>